<organism evidence="3 4">
    <name type="scientific">Blastococcus brunescens</name>
    <dbReference type="NCBI Taxonomy" id="1564165"/>
    <lineage>
        <taxon>Bacteria</taxon>
        <taxon>Bacillati</taxon>
        <taxon>Actinomycetota</taxon>
        <taxon>Actinomycetes</taxon>
        <taxon>Geodermatophilales</taxon>
        <taxon>Geodermatophilaceae</taxon>
        <taxon>Blastococcus</taxon>
    </lineage>
</organism>
<dbReference type="Gene3D" id="2.40.30.10">
    <property type="entry name" value="Translation factors"/>
    <property type="match status" value="1"/>
</dbReference>
<keyword evidence="4" id="KW-1185">Reference proteome</keyword>
<feature type="region of interest" description="Disordered" evidence="1">
    <location>
        <begin position="1"/>
        <end position="29"/>
    </location>
</feature>
<feature type="compositionally biased region" description="Low complexity" evidence="1">
    <location>
        <begin position="85"/>
        <end position="96"/>
    </location>
</feature>
<evidence type="ECO:0000313" key="3">
    <source>
        <dbReference type="EMBL" id="WRL65745.1"/>
    </source>
</evidence>
<evidence type="ECO:0000259" key="2">
    <source>
        <dbReference type="Pfam" id="PF08021"/>
    </source>
</evidence>
<evidence type="ECO:0000313" key="4">
    <source>
        <dbReference type="Proteomes" id="UP001324287"/>
    </source>
</evidence>
<name>A0ABZ1B4L6_9ACTN</name>
<sequence length="110" mass="11739">MTEQPVAAQRPAAPGRNGGQRGKRKRVPRVAAVVRTERITPHMIRVVLGGDGLTGFPAGEFTDHYVKLLFAPPGRPTAPLRRRAAPGGTAPRAVAGDAHVHGARLGRRDR</sequence>
<feature type="domain" description="Siderophore-interacting FAD-binding" evidence="2">
    <location>
        <begin position="33"/>
        <end position="82"/>
    </location>
</feature>
<dbReference type="Pfam" id="PF08021">
    <property type="entry name" value="FAD_binding_9"/>
    <property type="match status" value="1"/>
</dbReference>
<protein>
    <submittedName>
        <fullName evidence="3">Siderophore-interacting protein</fullName>
    </submittedName>
</protein>
<reference evidence="3 4" key="1">
    <citation type="submission" date="2023-12" db="EMBL/GenBank/DDBJ databases">
        <title>Blastococcus brunescens sp. nov., an actonobacterium isolated from sandstone collected in sahara desert.</title>
        <authorList>
            <person name="Gtari M."/>
            <person name="Ghodhbane F."/>
        </authorList>
    </citation>
    <scope>NUCLEOTIDE SEQUENCE [LARGE SCALE GENOMIC DNA]</scope>
    <source>
        <strain evidence="3 4">BMG 8361</strain>
    </source>
</reference>
<accession>A0ABZ1B4L6</accession>
<proteinExistence type="predicted"/>
<gene>
    <name evidence="3" type="ORF">U6N30_09290</name>
</gene>
<dbReference type="InterPro" id="IPR013113">
    <property type="entry name" value="SIP_FAD-bd"/>
</dbReference>
<dbReference type="Proteomes" id="UP001324287">
    <property type="component" value="Chromosome"/>
</dbReference>
<feature type="compositionally biased region" description="Basic residues" evidence="1">
    <location>
        <begin position="101"/>
        <end position="110"/>
    </location>
</feature>
<feature type="region of interest" description="Disordered" evidence="1">
    <location>
        <begin position="75"/>
        <end position="110"/>
    </location>
</feature>
<evidence type="ECO:0000256" key="1">
    <source>
        <dbReference type="SAM" id="MobiDB-lite"/>
    </source>
</evidence>
<dbReference type="EMBL" id="CP141261">
    <property type="protein sequence ID" value="WRL65745.1"/>
    <property type="molecule type" value="Genomic_DNA"/>
</dbReference>